<dbReference type="RefSeq" id="WP_007623899.1">
    <property type="nucleotide sequence ID" value="NZ_BANX01000032.1"/>
</dbReference>
<dbReference type="SUPFAM" id="SSF53335">
    <property type="entry name" value="S-adenosyl-L-methionine-dependent methyltransferases"/>
    <property type="match status" value="1"/>
</dbReference>
<dbReference type="AlphaFoldDB" id="M0QPC7"/>
<keyword evidence="2" id="KW-0808">Transferase</keyword>
<name>M0QPC7_9ACTN</name>
<comment type="caution">
    <text evidence="2">The sequence shown here is derived from an EMBL/GenBank/DDBJ whole genome shotgun (WGS) entry which is preliminary data.</text>
</comment>
<protein>
    <submittedName>
        <fullName evidence="2">Putative methyltransferase</fullName>
    </submittedName>
</protein>
<dbReference type="InterPro" id="IPR029063">
    <property type="entry name" value="SAM-dependent_MTases_sf"/>
</dbReference>
<accession>M0QPC7</accession>
<sequence length="217" mass="23271">MARESLGLAIMQNPLFSAVYERAWRPVFTRLFSLGGSSTADVDKALTAYLARPGDRLVLDVACGPGNYTRRIASGLTGDGRCIGIDFAESMLARAARTPTDRTSYLRADAHEIPFADDTFDSVVCLAALYLIPDPLPVLDELVRVTNPGGEVVVFTSVATDLTSLPGVREATCLSGYRIFGRHEIVERLSAAGLEDVEQTITGMGQYVLGIKPAADA</sequence>
<dbReference type="Proteomes" id="UP000011666">
    <property type="component" value="Unassembled WGS sequence"/>
</dbReference>
<evidence type="ECO:0000313" key="2">
    <source>
        <dbReference type="EMBL" id="GAC70131.1"/>
    </source>
</evidence>
<dbReference type="PANTHER" id="PTHR43591:SF24">
    <property type="entry name" value="2-METHOXY-6-POLYPRENYL-1,4-BENZOQUINOL METHYLASE, MITOCHONDRIAL"/>
    <property type="match status" value="1"/>
</dbReference>
<keyword evidence="2" id="KW-0489">Methyltransferase</keyword>
<dbReference type="GO" id="GO:0032259">
    <property type="term" value="P:methylation"/>
    <property type="evidence" value="ECO:0007669"/>
    <property type="project" value="UniProtKB-KW"/>
</dbReference>
<dbReference type="STRING" id="1223545.GS4_32_00750"/>
<feature type="domain" description="Methyltransferase type 11" evidence="1">
    <location>
        <begin position="59"/>
        <end position="153"/>
    </location>
</feature>
<dbReference type="InterPro" id="IPR013216">
    <property type="entry name" value="Methyltransf_11"/>
</dbReference>
<evidence type="ECO:0000259" key="1">
    <source>
        <dbReference type="Pfam" id="PF08241"/>
    </source>
</evidence>
<dbReference type="EMBL" id="BANX01000032">
    <property type="protein sequence ID" value="GAC70131.1"/>
    <property type="molecule type" value="Genomic_DNA"/>
</dbReference>
<gene>
    <name evidence="2" type="ORF">GS4_32_00750</name>
</gene>
<dbReference type="PANTHER" id="PTHR43591">
    <property type="entry name" value="METHYLTRANSFERASE"/>
    <property type="match status" value="1"/>
</dbReference>
<dbReference type="Gene3D" id="3.40.50.150">
    <property type="entry name" value="Vaccinia Virus protein VP39"/>
    <property type="match status" value="1"/>
</dbReference>
<keyword evidence="3" id="KW-1185">Reference proteome</keyword>
<reference evidence="2 3" key="1">
    <citation type="submission" date="2013-01" db="EMBL/GenBank/DDBJ databases">
        <title>Whole genome shotgun sequence of Gordonia soli NBRC 108243.</title>
        <authorList>
            <person name="Isaki-Nakamura S."/>
            <person name="Hosoyama A."/>
            <person name="Tsuchikane K."/>
            <person name="Ando Y."/>
            <person name="Baba S."/>
            <person name="Ohji S."/>
            <person name="Hamada M."/>
            <person name="Tamura T."/>
            <person name="Yamazoe A."/>
            <person name="Yamazaki S."/>
            <person name="Fujita N."/>
        </authorList>
    </citation>
    <scope>NUCLEOTIDE SEQUENCE [LARGE SCALE GENOMIC DNA]</scope>
    <source>
        <strain evidence="2 3">NBRC 108243</strain>
    </source>
</reference>
<evidence type="ECO:0000313" key="3">
    <source>
        <dbReference type="Proteomes" id="UP000011666"/>
    </source>
</evidence>
<organism evidence="2 3">
    <name type="scientific">Gordonia soli NBRC 108243</name>
    <dbReference type="NCBI Taxonomy" id="1223545"/>
    <lineage>
        <taxon>Bacteria</taxon>
        <taxon>Bacillati</taxon>
        <taxon>Actinomycetota</taxon>
        <taxon>Actinomycetes</taxon>
        <taxon>Mycobacteriales</taxon>
        <taxon>Gordoniaceae</taxon>
        <taxon>Gordonia</taxon>
    </lineage>
</organism>
<dbReference type="CDD" id="cd02440">
    <property type="entry name" value="AdoMet_MTases"/>
    <property type="match status" value="1"/>
</dbReference>
<dbReference type="eggNOG" id="COG2226">
    <property type="taxonomic scope" value="Bacteria"/>
</dbReference>
<proteinExistence type="predicted"/>
<dbReference type="Pfam" id="PF08241">
    <property type="entry name" value="Methyltransf_11"/>
    <property type="match status" value="1"/>
</dbReference>
<dbReference type="GO" id="GO:0008757">
    <property type="term" value="F:S-adenosylmethionine-dependent methyltransferase activity"/>
    <property type="evidence" value="ECO:0007669"/>
    <property type="project" value="InterPro"/>
</dbReference>